<evidence type="ECO:0000256" key="4">
    <source>
        <dbReference type="ARBA" id="ARBA00022692"/>
    </source>
</evidence>
<dbReference type="EMBL" id="RAHJ01000019">
    <property type="protein sequence ID" value="RJX66874.1"/>
    <property type="molecule type" value="Genomic_DNA"/>
</dbReference>
<feature type="transmembrane region" description="Helical" evidence="7">
    <location>
        <begin position="211"/>
        <end position="236"/>
    </location>
</feature>
<keyword evidence="9" id="KW-1185">Reference proteome</keyword>
<feature type="transmembrane region" description="Helical" evidence="7">
    <location>
        <begin position="169"/>
        <end position="190"/>
    </location>
</feature>
<dbReference type="Pfam" id="PF01810">
    <property type="entry name" value="LysE"/>
    <property type="match status" value="1"/>
</dbReference>
<dbReference type="Proteomes" id="UP000284322">
    <property type="component" value="Unassembled WGS sequence"/>
</dbReference>
<dbReference type="GO" id="GO:0042970">
    <property type="term" value="F:homoserine transmembrane transporter activity"/>
    <property type="evidence" value="ECO:0007669"/>
    <property type="project" value="TreeGrafter"/>
</dbReference>
<evidence type="ECO:0000256" key="6">
    <source>
        <dbReference type="ARBA" id="ARBA00023136"/>
    </source>
</evidence>
<dbReference type="InterPro" id="IPR001123">
    <property type="entry name" value="LeuE-type"/>
</dbReference>
<dbReference type="OrthoDB" id="9804822at2"/>
<keyword evidence="6 7" id="KW-0472">Membrane</keyword>
<feature type="transmembrane region" description="Helical" evidence="7">
    <location>
        <begin position="105"/>
        <end position="128"/>
    </location>
</feature>
<proteinExistence type="inferred from homology"/>
<dbReference type="GO" id="GO:0005886">
    <property type="term" value="C:plasma membrane"/>
    <property type="evidence" value="ECO:0007669"/>
    <property type="project" value="UniProtKB-SubCell"/>
</dbReference>
<evidence type="ECO:0000256" key="2">
    <source>
        <dbReference type="ARBA" id="ARBA00007928"/>
    </source>
</evidence>
<organism evidence="8 9">
    <name type="scientific">Tsuneonella suprasediminis</name>
    <dbReference type="NCBI Taxonomy" id="2306996"/>
    <lineage>
        <taxon>Bacteria</taxon>
        <taxon>Pseudomonadati</taxon>
        <taxon>Pseudomonadota</taxon>
        <taxon>Alphaproteobacteria</taxon>
        <taxon>Sphingomonadales</taxon>
        <taxon>Erythrobacteraceae</taxon>
        <taxon>Tsuneonella</taxon>
    </lineage>
</organism>
<evidence type="ECO:0000256" key="3">
    <source>
        <dbReference type="ARBA" id="ARBA00022475"/>
    </source>
</evidence>
<dbReference type="PANTHER" id="PTHR30086:SF14">
    <property type="entry name" value="HOMOSERINE_HOMOSERINE LACTONE EFFLUX PROTEIN"/>
    <property type="match status" value="1"/>
</dbReference>
<comment type="similarity">
    <text evidence="2">Belongs to the Rht family.</text>
</comment>
<evidence type="ECO:0000256" key="1">
    <source>
        <dbReference type="ARBA" id="ARBA00004651"/>
    </source>
</evidence>
<keyword evidence="5 7" id="KW-1133">Transmembrane helix</keyword>
<comment type="subcellular location">
    <subcellularLocation>
        <location evidence="1">Cell membrane</location>
        <topology evidence="1">Multi-pass membrane protein</topology>
    </subcellularLocation>
</comment>
<accession>A0A419R096</accession>
<protein>
    <submittedName>
        <fullName evidence="8">LysE family translocator</fullName>
    </submittedName>
</protein>
<feature type="transmembrane region" description="Helical" evidence="7">
    <location>
        <begin position="242"/>
        <end position="266"/>
    </location>
</feature>
<keyword evidence="4 7" id="KW-0812">Transmembrane</keyword>
<reference evidence="8 9" key="1">
    <citation type="submission" date="2018-09" db="EMBL/GenBank/DDBJ databases">
        <title>Altererythrobacter sp.Ery1 and Ery12, the genome sequencing of novel strains in genus Alterythrobacter.</title>
        <authorList>
            <person name="Cheng H."/>
            <person name="Wu Y.-H."/>
            <person name="Fang C."/>
            <person name="Xu X.-W."/>
        </authorList>
    </citation>
    <scope>NUCLEOTIDE SEQUENCE [LARGE SCALE GENOMIC DNA]</scope>
    <source>
        <strain evidence="8 9">Ery12</strain>
    </source>
</reference>
<feature type="transmembrane region" description="Helical" evidence="7">
    <location>
        <begin position="287"/>
        <end position="307"/>
    </location>
</feature>
<evidence type="ECO:0000256" key="5">
    <source>
        <dbReference type="ARBA" id="ARBA00022989"/>
    </source>
</evidence>
<keyword evidence="3" id="KW-1003">Cell membrane</keyword>
<comment type="caution">
    <text evidence="8">The sequence shown here is derived from an EMBL/GenBank/DDBJ whole genome shotgun (WGS) entry which is preliminary data.</text>
</comment>
<sequence>MFSSATKTKGESAKAFQNLCFNSSAFPDLYFMLISFPFSTGRVVRSFRWEGGCAMKDTGLSTARTPCRRLSIGAPATVMAYQNFPPATLSCCPLQQIAMIDPERLAAFALMTAVTSIVPGVSMLFVMGQTIRRGWRAGMAALWGLQLGYLLWWLLAALGLGALAKAFPVAFYLLAIGGALFLAWLGIAGIRHAGEGADEVTDQASLTTHCFRHGAFVAIGNPKSLVYIVALLPPFVDQAEAVLPQIGLLMVVATPFDMLIGALYVIAGQRLARVMASPESRRRIDRAAGVIYIMIATGILADILWGWS</sequence>
<dbReference type="AlphaFoldDB" id="A0A419R096"/>
<evidence type="ECO:0000256" key="7">
    <source>
        <dbReference type="SAM" id="Phobius"/>
    </source>
</evidence>
<name>A0A419R096_9SPHN</name>
<feature type="transmembrane region" description="Helical" evidence="7">
    <location>
        <begin position="140"/>
        <end position="163"/>
    </location>
</feature>
<dbReference type="PANTHER" id="PTHR30086">
    <property type="entry name" value="ARGININE EXPORTER PROTEIN ARGO"/>
    <property type="match status" value="1"/>
</dbReference>
<gene>
    <name evidence="8" type="ORF">D6858_10960</name>
</gene>
<evidence type="ECO:0000313" key="8">
    <source>
        <dbReference type="EMBL" id="RJX66874.1"/>
    </source>
</evidence>
<evidence type="ECO:0000313" key="9">
    <source>
        <dbReference type="Proteomes" id="UP000284322"/>
    </source>
</evidence>